<comment type="caution">
    <text evidence="18">The sequence shown here is derived from an EMBL/GenBank/DDBJ whole genome shotgun (WGS) entry which is preliminary data.</text>
</comment>
<dbReference type="PANTHER" id="PTHR42765">
    <property type="entry name" value="SOLEUCYL-TRNA SYNTHETASE"/>
    <property type="match status" value="1"/>
</dbReference>
<comment type="similarity">
    <text evidence="2 14">Belongs to the class-I aminoacyl-tRNA synthetase family. IleS type 1 subfamily.</text>
</comment>
<evidence type="ECO:0000256" key="4">
    <source>
        <dbReference type="ARBA" id="ARBA00022490"/>
    </source>
</evidence>
<evidence type="ECO:0000259" key="17">
    <source>
        <dbReference type="Pfam" id="PF08264"/>
    </source>
</evidence>
<dbReference type="HAMAP" id="MF_02002">
    <property type="entry name" value="Ile_tRNA_synth_type1"/>
    <property type="match status" value="1"/>
</dbReference>
<dbReference type="PROSITE" id="PS00178">
    <property type="entry name" value="AA_TRNA_LIGASE_I"/>
    <property type="match status" value="1"/>
</dbReference>
<dbReference type="InterPro" id="IPR010663">
    <property type="entry name" value="Znf_FPG/IleRS"/>
</dbReference>
<feature type="binding site" evidence="14">
    <location>
        <position position="886"/>
    </location>
    <ligand>
        <name>Zn(2+)</name>
        <dbReference type="ChEBI" id="CHEBI:29105"/>
    </ligand>
</feature>
<comment type="function">
    <text evidence="12 14">Catalyzes the attachment of isoleucine to tRNA(Ile). As IleRS can inadvertently accommodate and process structurally similar amino acids such as valine, to avoid such errors it has two additional distinct tRNA(Ile)-dependent editing activities. One activity is designated as 'pretransfer' editing and involves the hydrolysis of activated Val-AMP. The other activity is designated 'posttransfer' editing and involves deacylation of mischarged Val-tRNA(Ile).</text>
</comment>
<feature type="binding site" evidence="14">
    <location>
        <position position="560"/>
    </location>
    <ligand>
        <name>L-isoleucyl-5'-AMP</name>
        <dbReference type="ChEBI" id="CHEBI:178002"/>
    </ligand>
</feature>
<reference evidence="18 19" key="1">
    <citation type="submission" date="2019-02" db="EMBL/GenBank/DDBJ databases">
        <title>Prokaryotic population dynamics and viral predation in marine succession experiment using metagenomics: the confinement effect.</title>
        <authorList>
            <person name="Haro-Moreno J.M."/>
            <person name="Rodriguez-Valera F."/>
            <person name="Lopez-Perez M."/>
        </authorList>
    </citation>
    <scope>NUCLEOTIDE SEQUENCE [LARGE SCALE GENOMIC DNA]</scope>
    <source>
        <strain evidence="18">MED-G161</strain>
    </source>
</reference>
<dbReference type="InterPro" id="IPR002301">
    <property type="entry name" value="Ile-tRNA-ligase"/>
</dbReference>
<dbReference type="FunFam" id="3.40.50.620:FF:000048">
    <property type="entry name" value="Isoleucine--tRNA ligase"/>
    <property type="match status" value="1"/>
</dbReference>
<feature type="short sequence motif" description="'HIGH' region" evidence="14">
    <location>
        <begin position="59"/>
        <end position="69"/>
    </location>
</feature>
<comment type="cofactor">
    <cofactor evidence="14">
        <name>Zn(2+)</name>
        <dbReference type="ChEBI" id="CHEBI:29105"/>
    </cofactor>
    <text evidence="14">Binds 1 zinc ion per subunit.</text>
</comment>
<dbReference type="Gene3D" id="1.10.730.20">
    <property type="match status" value="1"/>
</dbReference>
<dbReference type="SUPFAM" id="SSF50677">
    <property type="entry name" value="ValRS/IleRS/LeuRS editing domain"/>
    <property type="match status" value="1"/>
</dbReference>
<dbReference type="AlphaFoldDB" id="A0A520MWJ3"/>
<keyword evidence="9 14" id="KW-0067">ATP-binding</keyword>
<keyword evidence="4 14" id="KW-0963">Cytoplasm</keyword>
<evidence type="ECO:0000259" key="16">
    <source>
        <dbReference type="Pfam" id="PF06827"/>
    </source>
</evidence>
<dbReference type="GO" id="GO:0005524">
    <property type="term" value="F:ATP binding"/>
    <property type="evidence" value="ECO:0007669"/>
    <property type="project" value="UniProtKB-UniRule"/>
</dbReference>
<dbReference type="InterPro" id="IPR014729">
    <property type="entry name" value="Rossmann-like_a/b/a_fold"/>
</dbReference>
<evidence type="ECO:0000256" key="10">
    <source>
        <dbReference type="ARBA" id="ARBA00022917"/>
    </source>
</evidence>
<dbReference type="GO" id="GO:0006428">
    <property type="term" value="P:isoleucyl-tRNA aminoacylation"/>
    <property type="evidence" value="ECO:0007669"/>
    <property type="project" value="UniProtKB-UniRule"/>
</dbReference>
<dbReference type="PRINTS" id="PR00984">
    <property type="entry name" value="TRNASYNTHILE"/>
</dbReference>
<keyword evidence="7 14" id="KW-0547">Nucleotide-binding</keyword>
<comment type="domain">
    <text evidence="14">IleRS has two distinct active sites: one for aminoacylation and one for editing. The misactivated valine is translocated from the active site to the editing site, which sterically excludes the correctly activated isoleucine. The single editing site contains two valyl binding pockets, one specific for each substrate (Val-AMP or Val-tRNA(Ile)).</text>
</comment>
<organism evidence="18 19">
    <name type="scientific">SAR86 cluster bacterium</name>
    <dbReference type="NCBI Taxonomy" id="2030880"/>
    <lineage>
        <taxon>Bacteria</taxon>
        <taxon>Pseudomonadati</taxon>
        <taxon>Pseudomonadota</taxon>
        <taxon>Gammaproteobacteria</taxon>
        <taxon>SAR86 cluster</taxon>
    </lineage>
</organism>
<dbReference type="GO" id="GO:0005829">
    <property type="term" value="C:cytosol"/>
    <property type="evidence" value="ECO:0007669"/>
    <property type="project" value="TreeGrafter"/>
</dbReference>
<keyword evidence="6 14" id="KW-0479">Metal-binding</keyword>
<evidence type="ECO:0000256" key="7">
    <source>
        <dbReference type="ARBA" id="ARBA00022741"/>
    </source>
</evidence>
<dbReference type="Proteomes" id="UP000315498">
    <property type="component" value="Unassembled WGS sequence"/>
</dbReference>
<feature type="binding site" evidence="14">
    <location>
        <position position="906"/>
    </location>
    <ligand>
        <name>Zn(2+)</name>
        <dbReference type="ChEBI" id="CHEBI:29105"/>
    </ligand>
</feature>
<dbReference type="NCBIfam" id="TIGR00392">
    <property type="entry name" value="ileS"/>
    <property type="match status" value="1"/>
</dbReference>
<dbReference type="Pfam" id="PF00133">
    <property type="entry name" value="tRNA-synt_1"/>
    <property type="match status" value="1"/>
</dbReference>
<evidence type="ECO:0000256" key="6">
    <source>
        <dbReference type="ARBA" id="ARBA00022723"/>
    </source>
</evidence>
<dbReference type="EMBL" id="SHBG01000002">
    <property type="protein sequence ID" value="RZO25583.1"/>
    <property type="molecule type" value="Genomic_DNA"/>
</dbReference>
<name>A0A520MWJ3_9GAMM</name>
<feature type="short sequence motif" description="'KMSKS' region" evidence="14">
    <location>
        <begin position="601"/>
        <end position="605"/>
    </location>
</feature>
<dbReference type="GO" id="GO:0000049">
    <property type="term" value="F:tRNA binding"/>
    <property type="evidence" value="ECO:0007669"/>
    <property type="project" value="InterPro"/>
</dbReference>
<feature type="binding site" evidence="14">
    <location>
        <position position="889"/>
    </location>
    <ligand>
        <name>Zn(2+)</name>
        <dbReference type="ChEBI" id="CHEBI:29105"/>
    </ligand>
</feature>
<comment type="subcellular location">
    <subcellularLocation>
        <location evidence="1 14">Cytoplasm</location>
    </subcellularLocation>
</comment>
<dbReference type="InterPro" id="IPR023585">
    <property type="entry name" value="Ile-tRNA-ligase_type1"/>
</dbReference>
<evidence type="ECO:0000256" key="1">
    <source>
        <dbReference type="ARBA" id="ARBA00004496"/>
    </source>
</evidence>
<feature type="binding site" evidence="14">
    <location>
        <position position="909"/>
    </location>
    <ligand>
        <name>Zn(2+)</name>
        <dbReference type="ChEBI" id="CHEBI:29105"/>
    </ligand>
</feature>
<feature type="binding site" evidence="14">
    <location>
        <position position="604"/>
    </location>
    <ligand>
        <name>ATP</name>
        <dbReference type="ChEBI" id="CHEBI:30616"/>
    </ligand>
</feature>
<dbReference type="FunFam" id="3.40.50.620:FF:000042">
    <property type="entry name" value="Isoleucine--tRNA ligase"/>
    <property type="match status" value="1"/>
</dbReference>
<dbReference type="InterPro" id="IPR001412">
    <property type="entry name" value="aa-tRNA-synth_I_CS"/>
</dbReference>
<comment type="catalytic activity">
    <reaction evidence="13 14">
        <text>tRNA(Ile) + L-isoleucine + ATP = L-isoleucyl-tRNA(Ile) + AMP + diphosphate</text>
        <dbReference type="Rhea" id="RHEA:11060"/>
        <dbReference type="Rhea" id="RHEA-COMP:9666"/>
        <dbReference type="Rhea" id="RHEA-COMP:9695"/>
        <dbReference type="ChEBI" id="CHEBI:30616"/>
        <dbReference type="ChEBI" id="CHEBI:33019"/>
        <dbReference type="ChEBI" id="CHEBI:58045"/>
        <dbReference type="ChEBI" id="CHEBI:78442"/>
        <dbReference type="ChEBI" id="CHEBI:78528"/>
        <dbReference type="ChEBI" id="CHEBI:456215"/>
        <dbReference type="EC" id="6.1.1.5"/>
    </reaction>
</comment>
<dbReference type="InterPro" id="IPR009080">
    <property type="entry name" value="tRNAsynth_Ia_anticodon-bd"/>
</dbReference>
<evidence type="ECO:0000256" key="12">
    <source>
        <dbReference type="ARBA" id="ARBA00025217"/>
    </source>
</evidence>
<dbReference type="GO" id="GO:0002161">
    <property type="term" value="F:aminoacyl-tRNA deacylase activity"/>
    <property type="evidence" value="ECO:0007669"/>
    <property type="project" value="InterPro"/>
</dbReference>
<dbReference type="Gene3D" id="3.40.50.620">
    <property type="entry name" value="HUPs"/>
    <property type="match status" value="2"/>
</dbReference>
<protein>
    <recommendedName>
        <fullName evidence="14">Isoleucine--tRNA ligase</fullName>
        <ecNumber evidence="14">6.1.1.5</ecNumber>
    </recommendedName>
    <alternativeName>
        <fullName evidence="14">Isoleucyl-tRNA synthetase</fullName>
        <shortName evidence="14">IleRS</shortName>
    </alternativeName>
</protein>
<keyword evidence="5 14" id="KW-0436">Ligase</keyword>
<dbReference type="PANTHER" id="PTHR42765:SF1">
    <property type="entry name" value="ISOLEUCINE--TRNA LIGASE, MITOCHONDRIAL"/>
    <property type="match status" value="1"/>
</dbReference>
<evidence type="ECO:0000256" key="2">
    <source>
        <dbReference type="ARBA" id="ARBA00006887"/>
    </source>
</evidence>
<gene>
    <name evidence="14" type="primary">ileS</name>
    <name evidence="18" type="ORF">EVA94_00415</name>
</gene>
<evidence type="ECO:0000256" key="5">
    <source>
        <dbReference type="ARBA" id="ARBA00022598"/>
    </source>
</evidence>
<keyword evidence="8 14" id="KW-0862">Zinc</keyword>
<dbReference type="InterPro" id="IPR033708">
    <property type="entry name" value="Anticodon_Ile_BEm"/>
</dbReference>
<evidence type="ECO:0000313" key="19">
    <source>
        <dbReference type="Proteomes" id="UP000315498"/>
    </source>
</evidence>
<comment type="subunit">
    <text evidence="3 14">Monomer.</text>
</comment>
<feature type="domain" description="Methionyl/Valyl/Leucyl/Isoleucyl-tRNA synthetase anticodon-binding" evidence="17">
    <location>
        <begin position="683"/>
        <end position="835"/>
    </location>
</feature>
<feature type="domain" description="Aminoacyl-tRNA synthetase class Ia" evidence="15">
    <location>
        <begin position="29"/>
        <end position="637"/>
    </location>
</feature>
<evidence type="ECO:0000313" key="18">
    <source>
        <dbReference type="EMBL" id="RZO25583.1"/>
    </source>
</evidence>
<dbReference type="Pfam" id="PF08264">
    <property type="entry name" value="Anticodon_1"/>
    <property type="match status" value="1"/>
</dbReference>
<proteinExistence type="inferred from homology"/>
<dbReference type="Pfam" id="PF06827">
    <property type="entry name" value="zf-FPG_IleRS"/>
    <property type="match status" value="1"/>
</dbReference>
<evidence type="ECO:0000259" key="15">
    <source>
        <dbReference type="Pfam" id="PF00133"/>
    </source>
</evidence>
<dbReference type="EC" id="6.1.1.5" evidence="14"/>
<evidence type="ECO:0000256" key="3">
    <source>
        <dbReference type="ARBA" id="ARBA00011245"/>
    </source>
</evidence>
<evidence type="ECO:0000256" key="13">
    <source>
        <dbReference type="ARBA" id="ARBA00048359"/>
    </source>
</evidence>
<dbReference type="GO" id="GO:0004822">
    <property type="term" value="F:isoleucine-tRNA ligase activity"/>
    <property type="evidence" value="ECO:0007669"/>
    <property type="project" value="UniProtKB-UniRule"/>
</dbReference>
<dbReference type="InterPro" id="IPR013155">
    <property type="entry name" value="M/V/L/I-tRNA-synth_anticd-bd"/>
</dbReference>
<dbReference type="CDD" id="cd07960">
    <property type="entry name" value="Anticodon_Ia_Ile_BEm"/>
    <property type="match status" value="1"/>
</dbReference>
<keyword evidence="11 14" id="KW-0030">Aminoacyl-tRNA synthetase</keyword>
<evidence type="ECO:0000256" key="8">
    <source>
        <dbReference type="ARBA" id="ARBA00022833"/>
    </source>
</evidence>
<dbReference type="InterPro" id="IPR002300">
    <property type="entry name" value="aa-tRNA-synth_Ia"/>
</dbReference>
<dbReference type="GO" id="GO:0008270">
    <property type="term" value="F:zinc ion binding"/>
    <property type="evidence" value="ECO:0007669"/>
    <property type="project" value="UniProtKB-UniRule"/>
</dbReference>
<keyword evidence="10 14" id="KW-0648">Protein biosynthesis</keyword>
<evidence type="ECO:0000256" key="9">
    <source>
        <dbReference type="ARBA" id="ARBA00022840"/>
    </source>
</evidence>
<feature type="domain" description="Zinc finger FPG/IleRS-type" evidence="16">
    <location>
        <begin position="885"/>
        <end position="911"/>
    </location>
</feature>
<dbReference type="SUPFAM" id="SSF52374">
    <property type="entry name" value="Nucleotidylyl transferase"/>
    <property type="match status" value="1"/>
</dbReference>
<dbReference type="SUPFAM" id="SSF47323">
    <property type="entry name" value="Anticodon-binding domain of a subclass of class I aminoacyl-tRNA synthetases"/>
    <property type="match status" value="1"/>
</dbReference>
<evidence type="ECO:0000256" key="14">
    <source>
        <dbReference type="HAMAP-Rule" id="MF_02002"/>
    </source>
</evidence>
<dbReference type="InterPro" id="IPR009008">
    <property type="entry name" value="Val/Leu/Ile-tRNA-synth_edit"/>
</dbReference>
<accession>A0A520MWJ3</accession>
<dbReference type="InterPro" id="IPR050081">
    <property type="entry name" value="Ile-tRNA_ligase"/>
</dbReference>
<sequence>MTVNYRDTLNLPNTEFSMKAGLPRKEPEILDLWSSSDLYGKIRKKYEDKELFLLHDGPPYANGDIHLGHSVNKILKDITVKHKTLQGFDAPYVPGWDCHGLPIELNVEKKHGKNSELVKNKESFQKACKEYAESQINKQLDDFKRLGVLGDWENSYKSLDPKFEADIVRSLGVIYNEGHLEKGEKPVHWCQESGSSLAEAEVEYIDKISKAIDVAFKVDNSSLKMVKNLFNTENQEEISFVIWTTTPWTIPSNVAVCINPEYKYSLIKMNNKFYVIAFEMIDQCSKRWNQKFDVISTIQGKKLCGIELIHPFLDRKSVLLHADHVTTETGTGCVHTAPAHGMDDYLICKKNNIETIHSLNNKAFFKDELDFIAGLPAMKADPLIVEKLQEHNALINIEDYHHSYPHCWRRKTPLIFTSTPQWFISMNKNNLNKDALKHIKGVNWEPSWGLQRIESMLTDRPDWCISRQRNWGVPITLVVHKDSGEIHPNQKELFEKFAQIIEKDGISAWDKLNLKDYIDDHEEYIKTSDSLDVWFDSGVTHYAVSSKRFGKNIVADLYLEGSDQHRGWFQSSLLSSIAMNNCAPYKTVLTHGFVVDEQGRKQSKSLGNVVSPQKVWDSLGADILRLWVASTDFRSEMVASDEILKRTSDQYRRIRNTFRFILGNLNDFSDKNRIKFEDQVELDKWVINETKILQKEVIGLYESYSYHKAIQKIHNFCVNELGGIYLDIVKDRLYTCKNNSLARRSCQTSLDFILNILVRLIAPILSYTAEELWQTSNRLNTQEESVFLSNFDVSEINFDSNINQSEWKRIFEIKDAVNQSIEEMRNENKIKGSLDSVVDIQATSNDLNVLKKLGDELHFLFISSEANVNEGKNFKIKVSSSKNTKCVRCWHRCSSVGSSKEHPELCNRCIENIDNNGEQRSFV</sequence>
<evidence type="ECO:0000256" key="11">
    <source>
        <dbReference type="ARBA" id="ARBA00023146"/>
    </source>
</evidence>